<dbReference type="STRING" id="112903.SAMN04490178_10160"/>
<keyword evidence="9" id="KW-1185">Reference proteome</keyword>
<feature type="domain" description="HD" evidence="7">
    <location>
        <begin position="21"/>
        <end position="136"/>
    </location>
</feature>
<dbReference type="PANTHER" id="PTHR35795:SF1">
    <property type="entry name" value="BIS(5'-NUCLEOSYL)-TETRAPHOSPHATASE, SYMMETRICAL"/>
    <property type="match status" value="1"/>
</dbReference>
<reference evidence="8 9" key="1">
    <citation type="submission" date="2016-10" db="EMBL/GenBank/DDBJ databases">
        <authorList>
            <person name="de Groot N.N."/>
        </authorList>
    </citation>
    <scope>NUCLEOTIDE SEQUENCE [LARGE SCALE GENOMIC DNA]</scope>
    <source>
        <strain evidence="8 9">DSM 13305</strain>
    </source>
</reference>
<dbReference type="GO" id="GO:0046872">
    <property type="term" value="F:metal ion binding"/>
    <property type="evidence" value="ECO:0007669"/>
    <property type="project" value="UniProtKB-KW"/>
</dbReference>
<evidence type="ECO:0000313" key="8">
    <source>
        <dbReference type="EMBL" id="SEO27836.1"/>
    </source>
</evidence>
<dbReference type="SUPFAM" id="SSF109604">
    <property type="entry name" value="HD-domain/PDEase-like"/>
    <property type="match status" value="1"/>
</dbReference>
<dbReference type="NCBIfam" id="TIGR00488">
    <property type="entry name" value="bis(5'-nucleosyl)-tetraphosphatase (symmetrical) YqeK"/>
    <property type="match status" value="1"/>
</dbReference>
<dbReference type="Gene3D" id="1.10.3210.10">
    <property type="entry name" value="Hypothetical protein af1432"/>
    <property type="match status" value="1"/>
</dbReference>
<dbReference type="GO" id="GO:0008803">
    <property type="term" value="F:bis(5'-nucleosyl)-tetraphosphatase (symmetrical) activity"/>
    <property type="evidence" value="ECO:0007669"/>
    <property type="project" value="UniProtKB-EC"/>
</dbReference>
<dbReference type="Pfam" id="PF01966">
    <property type="entry name" value="HD"/>
    <property type="match status" value="1"/>
</dbReference>
<protein>
    <recommendedName>
        <fullName evidence="1">bis(5'-nucleosyl)-tetraphosphatase (symmetrical)</fullName>
        <ecNumber evidence="1">3.6.1.41</ecNumber>
    </recommendedName>
</protein>
<evidence type="ECO:0000259" key="7">
    <source>
        <dbReference type="PROSITE" id="PS51831"/>
    </source>
</evidence>
<comment type="catalytic activity">
    <reaction evidence="6">
        <text>P(1),P(4)-bis(5'-adenosyl) tetraphosphate + H2O = 2 ADP + 2 H(+)</text>
        <dbReference type="Rhea" id="RHEA:24252"/>
        <dbReference type="ChEBI" id="CHEBI:15377"/>
        <dbReference type="ChEBI" id="CHEBI:15378"/>
        <dbReference type="ChEBI" id="CHEBI:58141"/>
        <dbReference type="ChEBI" id="CHEBI:456216"/>
        <dbReference type="EC" id="3.6.1.41"/>
    </reaction>
</comment>
<gene>
    <name evidence="8" type="ORF">SAMN04490178_10160</name>
</gene>
<dbReference type="CDD" id="cd00077">
    <property type="entry name" value="HDc"/>
    <property type="match status" value="1"/>
</dbReference>
<keyword evidence="2" id="KW-0479">Metal-binding</keyword>
<evidence type="ECO:0000256" key="2">
    <source>
        <dbReference type="ARBA" id="ARBA00022723"/>
    </source>
</evidence>
<dbReference type="EC" id="3.6.1.41" evidence="1"/>
<dbReference type="PANTHER" id="PTHR35795">
    <property type="entry name" value="SLR1885 PROTEIN"/>
    <property type="match status" value="1"/>
</dbReference>
<dbReference type="GO" id="GO:0000166">
    <property type="term" value="F:nucleotide binding"/>
    <property type="evidence" value="ECO:0007669"/>
    <property type="project" value="UniProtKB-KW"/>
</dbReference>
<dbReference type="SMART" id="SM00471">
    <property type="entry name" value="HDc"/>
    <property type="match status" value="1"/>
</dbReference>
<proteinExistence type="predicted"/>
<keyword evidence="3" id="KW-0547">Nucleotide-binding</keyword>
<dbReference type="InterPro" id="IPR003607">
    <property type="entry name" value="HD/PDEase_dom"/>
</dbReference>
<evidence type="ECO:0000256" key="4">
    <source>
        <dbReference type="ARBA" id="ARBA00022801"/>
    </source>
</evidence>
<dbReference type="InterPro" id="IPR051094">
    <property type="entry name" value="Diverse_Catalytic_Enzymes"/>
</dbReference>
<dbReference type="EMBL" id="FODY01000001">
    <property type="protein sequence ID" value="SEO27836.1"/>
    <property type="molecule type" value="Genomic_DNA"/>
</dbReference>
<accession>A0A1H8NE51</accession>
<sequence>MIKVDYRELIKGLEARLSPKRFKHTLGVSETALLLAGKYGVDQEKAKLAGLLHDYARELPMETLLHQAVVLALPVDEIEREEPVLLHAKIGMHLVKQECGVEDDDILQAISLHTTGSSHMSTLAKIIFLADYIEPGRDFEGVAALRKAAHTNLDKAMLLAYDYTISHIIAKHGFIHPNTIIGRNYLLMQERIN</sequence>
<dbReference type="InterPro" id="IPR005249">
    <property type="entry name" value="YqeK"/>
</dbReference>
<keyword evidence="4 8" id="KW-0378">Hydrolase</keyword>
<dbReference type="Proteomes" id="UP000198847">
    <property type="component" value="Unassembled WGS sequence"/>
</dbReference>
<keyword evidence="5" id="KW-0408">Iron</keyword>
<evidence type="ECO:0000256" key="6">
    <source>
        <dbReference type="ARBA" id="ARBA00049417"/>
    </source>
</evidence>
<name>A0A1H8NE51_9FIRM</name>
<dbReference type="PROSITE" id="PS51831">
    <property type="entry name" value="HD"/>
    <property type="match status" value="1"/>
</dbReference>
<evidence type="ECO:0000256" key="1">
    <source>
        <dbReference type="ARBA" id="ARBA00012506"/>
    </source>
</evidence>
<dbReference type="InterPro" id="IPR006674">
    <property type="entry name" value="HD_domain"/>
</dbReference>
<dbReference type="AlphaFoldDB" id="A0A1H8NE51"/>
<organism evidence="8 9">
    <name type="scientific">Propionispora vibrioides</name>
    <dbReference type="NCBI Taxonomy" id="112903"/>
    <lineage>
        <taxon>Bacteria</taxon>
        <taxon>Bacillati</taxon>
        <taxon>Bacillota</taxon>
        <taxon>Negativicutes</taxon>
        <taxon>Selenomonadales</taxon>
        <taxon>Sporomusaceae</taxon>
        <taxon>Propionispora</taxon>
    </lineage>
</organism>
<evidence type="ECO:0000256" key="3">
    <source>
        <dbReference type="ARBA" id="ARBA00022741"/>
    </source>
</evidence>
<evidence type="ECO:0000256" key="5">
    <source>
        <dbReference type="ARBA" id="ARBA00023004"/>
    </source>
</evidence>
<evidence type="ECO:0000313" key="9">
    <source>
        <dbReference type="Proteomes" id="UP000198847"/>
    </source>
</evidence>